<organism evidence="1 2">
    <name type="scientific">Oceanobacillus piezotolerans</name>
    <dbReference type="NCBI Taxonomy" id="2448030"/>
    <lineage>
        <taxon>Bacteria</taxon>
        <taxon>Bacillati</taxon>
        <taxon>Bacillota</taxon>
        <taxon>Bacilli</taxon>
        <taxon>Bacillales</taxon>
        <taxon>Bacillaceae</taxon>
        <taxon>Oceanobacillus</taxon>
    </lineage>
</organism>
<evidence type="ECO:0000313" key="2">
    <source>
        <dbReference type="Proteomes" id="UP000270219"/>
    </source>
</evidence>
<keyword evidence="1" id="KW-0456">Lyase</keyword>
<evidence type="ECO:0000313" key="1">
    <source>
        <dbReference type="EMBL" id="RLL45398.1"/>
    </source>
</evidence>
<dbReference type="PANTHER" id="PTHR46658:SF1">
    <property type="entry name" value="CYS OR MET METABOLISM PYRIDOXAL-PHOSPHATE-DEPENDENT ENZYME"/>
    <property type="match status" value="1"/>
</dbReference>
<dbReference type="EMBL" id="RCHR01000003">
    <property type="protein sequence ID" value="RLL45398.1"/>
    <property type="molecule type" value="Genomic_DNA"/>
</dbReference>
<dbReference type="SUPFAM" id="SSF53383">
    <property type="entry name" value="PLP-dependent transferases"/>
    <property type="match status" value="1"/>
</dbReference>
<sequence length="415" mass="45744">MLEELIIKAEADSREIHQKINTIVERNQKRVLEAFIHNRVSDSHFQSTSGYGYDDLGRETLEAVYAEVFGGEDALVRPQIVSGTHAITTALFGLLRPEDELMYITGKPYDTLEEVIGIRGDSEGSLADYHVSYKQVELTEKGTIDINKVLQSVSTKTKVIGIQRSKGYDDRPSITINELREVIASIKQNFPDMIIFVDNCYGEFVEEQEPLHIGADIIAGSLIKNPGGGIVRAGGYIAGRRDLIAMCANRLTAPGLGKETGATFNMLQEMFQGFFLAPHVVGEALKGAVFTARFLELVGFQTKPHYQAKRTDLIQSVTFQEADQMVAFCQAVQRYSPVNSYVTPYPSEMPGYEDKVIMAAGTFIQGSSIELSADGPIRSPYTAFVQGGLTYAHVKIALIESVKSLQQKGLLALEK</sequence>
<accession>A0A498D6N2</accession>
<name>A0A498D6N2_9BACI</name>
<dbReference type="Gene3D" id="3.90.1150.60">
    <property type="entry name" value="Methioning gamme-lyase, C-terminal domain"/>
    <property type="match status" value="1"/>
</dbReference>
<dbReference type="AlphaFoldDB" id="A0A498D6N2"/>
<comment type="caution">
    <text evidence="1">The sequence shown here is derived from an EMBL/GenBank/DDBJ whole genome shotgun (WGS) entry which is preliminary data.</text>
</comment>
<gene>
    <name evidence="1" type="ORF">D8M04_11130</name>
</gene>
<dbReference type="InterPro" id="IPR015424">
    <property type="entry name" value="PyrdxlP-dep_Trfase"/>
</dbReference>
<protein>
    <submittedName>
        <fullName evidence="1">Methionine gamma-lyase family protein</fullName>
    </submittedName>
</protein>
<dbReference type="OrthoDB" id="9764766at2"/>
<dbReference type="InterPro" id="IPR009651">
    <property type="entry name" value="Met_g_lyase_put"/>
</dbReference>
<dbReference type="GO" id="GO:0016829">
    <property type="term" value="F:lyase activity"/>
    <property type="evidence" value="ECO:0007669"/>
    <property type="project" value="UniProtKB-KW"/>
</dbReference>
<dbReference type="RefSeq" id="WP_121522984.1">
    <property type="nucleotide sequence ID" value="NZ_RCHR01000003.1"/>
</dbReference>
<reference evidence="1 2" key="1">
    <citation type="submission" date="2018-10" db="EMBL/GenBank/DDBJ databases">
        <title>Oceanobacillus sp. YLB-02 draft genome.</title>
        <authorList>
            <person name="Yu L."/>
        </authorList>
    </citation>
    <scope>NUCLEOTIDE SEQUENCE [LARGE SCALE GENOMIC DNA]</scope>
    <source>
        <strain evidence="1 2">YLB-02</strain>
    </source>
</reference>
<dbReference type="InterPro" id="IPR015421">
    <property type="entry name" value="PyrdxlP-dep_Trfase_major"/>
</dbReference>
<dbReference type="Pfam" id="PF06838">
    <property type="entry name" value="Met_gamma_lyase"/>
    <property type="match status" value="1"/>
</dbReference>
<dbReference type="Proteomes" id="UP000270219">
    <property type="component" value="Unassembled WGS sequence"/>
</dbReference>
<dbReference type="Gene3D" id="3.40.640.10">
    <property type="entry name" value="Type I PLP-dependent aspartate aminotransferase-like (Major domain)"/>
    <property type="match status" value="1"/>
</dbReference>
<keyword evidence="2" id="KW-1185">Reference proteome</keyword>
<proteinExistence type="predicted"/>
<dbReference type="PANTHER" id="PTHR46658">
    <property type="entry name" value="CYS OR MET METABOLISM PYRIDOXAL-PHOSPHATE-DEPENDENT ENZYME"/>
    <property type="match status" value="1"/>
</dbReference>